<evidence type="ECO:0000313" key="2">
    <source>
        <dbReference type="Proteomes" id="UP000077315"/>
    </source>
</evidence>
<protein>
    <submittedName>
        <fullName evidence="1">Uncharacterized protein</fullName>
    </submittedName>
</protein>
<evidence type="ECO:0000313" key="1">
    <source>
        <dbReference type="EMBL" id="OAD65724.1"/>
    </source>
</evidence>
<accession>A0A162N4A7</accession>
<keyword evidence="2" id="KW-1185">Reference proteome</keyword>
<proteinExistence type="predicted"/>
<dbReference type="Proteomes" id="UP000077315">
    <property type="component" value="Unassembled WGS sequence"/>
</dbReference>
<dbReference type="VEuPathDB" id="FungiDB:PHYBLDRAFT_72359"/>
<reference evidence="2" key="1">
    <citation type="submission" date="2015-06" db="EMBL/GenBank/DDBJ databases">
        <title>Expansion of signal transduction pathways in fungi by whole-genome duplication.</title>
        <authorList>
            <consortium name="DOE Joint Genome Institute"/>
            <person name="Corrochano L.M."/>
            <person name="Kuo A."/>
            <person name="Marcet-Houben M."/>
            <person name="Polaino S."/>
            <person name="Salamov A."/>
            <person name="Villalobos J.M."/>
            <person name="Alvarez M.I."/>
            <person name="Avalos J."/>
            <person name="Benito E.P."/>
            <person name="Benoit I."/>
            <person name="Burger G."/>
            <person name="Camino L.P."/>
            <person name="Canovas D."/>
            <person name="Cerda-Olmedo E."/>
            <person name="Cheng J.-F."/>
            <person name="Dominguez A."/>
            <person name="Elias M."/>
            <person name="Eslava A.P."/>
            <person name="Glaser F."/>
            <person name="Grimwood J."/>
            <person name="Gutierrez G."/>
            <person name="Heitman J."/>
            <person name="Henrissat B."/>
            <person name="Iturriaga E.A."/>
            <person name="Lang B.F."/>
            <person name="Lavin J.L."/>
            <person name="Lee S."/>
            <person name="Li W."/>
            <person name="Lindquist E."/>
            <person name="Lopez-Garcia S."/>
            <person name="Luque E.M."/>
            <person name="Marcos A.T."/>
            <person name="Martin J."/>
            <person name="McCluskey K."/>
            <person name="Medina H.R."/>
            <person name="Miralles-Duran A."/>
            <person name="Miyazaki A."/>
            <person name="Munoz-Torres E."/>
            <person name="Oguiza J.A."/>
            <person name="Ohm R."/>
            <person name="Olmedo M."/>
            <person name="Orejas M."/>
            <person name="Ortiz-Castellanos L."/>
            <person name="Pisabarro A.G."/>
            <person name="Rodriguez-Romero J."/>
            <person name="Ruiz-Herrera J."/>
            <person name="Ruiz-Vazquez R."/>
            <person name="Sanz C."/>
            <person name="Schackwitz W."/>
            <person name="Schmutz J."/>
            <person name="Shahriari M."/>
            <person name="Shelest E."/>
            <person name="Silva-Franco F."/>
            <person name="Soanes D."/>
            <person name="Syed K."/>
            <person name="Tagua V.G."/>
            <person name="Talbot N.J."/>
            <person name="Thon M."/>
            <person name="De vries R.P."/>
            <person name="Wiebenga A."/>
            <person name="Yadav J.S."/>
            <person name="Braun E.L."/>
            <person name="Baker S."/>
            <person name="Garre V."/>
            <person name="Horwitz B."/>
            <person name="Torres-Martinez S."/>
            <person name="Idnurm A."/>
            <person name="Herrera-Estrella A."/>
            <person name="Gabaldon T."/>
            <person name="Grigoriev I.V."/>
        </authorList>
    </citation>
    <scope>NUCLEOTIDE SEQUENCE [LARGE SCALE GENOMIC DNA]</scope>
    <source>
        <strain evidence="2">NRRL 1555(-)</strain>
    </source>
</reference>
<dbReference type="GeneID" id="29003550"/>
<dbReference type="RefSeq" id="XP_018283764.1">
    <property type="nucleotide sequence ID" value="XM_018442644.1"/>
</dbReference>
<dbReference type="EMBL" id="KV441008">
    <property type="protein sequence ID" value="OAD65724.1"/>
    <property type="molecule type" value="Genomic_DNA"/>
</dbReference>
<dbReference type="InParanoid" id="A0A162N4A7"/>
<dbReference type="AlphaFoldDB" id="A0A162N4A7"/>
<sequence length="216" mass="24521">MIQASIKLPGRTPLSLSANILQDKRKYKIARFLMFESSKFNGIAIAMSRELWDDIRIGLIKVDFFYMLKMSVAPPSLCSPSWGDPESYSQLPLYLIQCFSKSKSLLSFVIYYQFYTVIGNLKNTRPIASMDSVVYTPQLSEKQTPQPNTGSFFLFFLVGQTHEEKSFLLANEPGKTFRMTGKALLSFGRHVLTCLSNSTSHIFFDKSSKLFNCAKL</sequence>
<name>A0A162N4A7_PHYB8</name>
<organism evidence="1 2">
    <name type="scientific">Phycomyces blakesleeanus (strain ATCC 8743b / DSM 1359 / FGSC 10004 / NBRC 33097 / NRRL 1555)</name>
    <dbReference type="NCBI Taxonomy" id="763407"/>
    <lineage>
        <taxon>Eukaryota</taxon>
        <taxon>Fungi</taxon>
        <taxon>Fungi incertae sedis</taxon>
        <taxon>Mucoromycota</taxon>
        <taxon>Mucoromycotina</taxon>
        <taxon>Mucoromycetes</taxon>
        <taxon>Mucorales</taxon>
        <taxon>Phycomycetaceae</taxon>
        <taxon>Phycomyces</taxon>
    </lineage>
</organism>
<gene>
    <name evidence="1" type="ORF">PHYBLDRAFT_72359</name>
</gene>